<feature type="transmembrane region" description="Helical" evidence="1">
    <location>
        <begin position="106"/>
        <end position="123"/>
    </location>
</feature>
<dbReference type="RefSeq" id="WP_072584926.1">
    <property type="nucleotide sequence ID" value="NZ_CP013243.1"/>
</dbReference>
<dbReference type="Pfam" id="PF13803">
    <property type="entry name" value="DUF4184"/>
    <property type="match status" value="1"/>
</dbReference>
<evidence type="ECO:0000313" key="3">
    <source>
        <dbReference type="Proteomes" id="UP000182204"/>
    </source>
</evidence>
<evidence type="ECO:0000256" key="1">
    <source>
        <dbReference type="SAM" id="Phobius"/>
    </source>
</evidence>
<dbReference type="InterPro" id="IPR025238">
    <property type="entry name" value="DUF4184"/>
</dbReference>
<gene>
    <name evidence="2" type="ORF">NPD5_1062</name>
</gene>
<sequence length="255" mass="29703">MPFTFSHPAMVLSLEEKCNKYFSFTALILGSMSPDFEYFIRFKPMATIGHGLIGFFLYDLPLCFIMAYLFHKIIKKPLIAHMPKPIDSWYYNTSLKPWKINSLRQVLVFSYSATIGMLTHVFWDSFTHKGGKFVILFEGLRKNIEILNYDIPVYKILQHGSTLLGAIFIILYIYSKRNKHINWKRINRIPTTNNKEKIFYFTTIFCTGLIVLLVYIFLLNVSFSIKNIGSFVVPFINGLFIGTVIASIKKIDRRF</sequence>
<evidence type="ECO:0008006" key="4">
    <source>
        <dbReference type="Google" id="ProtNLM"/>
    </source>
</evidence>
<keyword evidence="1" id="KW-0812">Transmembrane</keyword>
<feature type="transmembrane region" description="Helical" evidence="1">
    <location>
        <begin position="52"/>
        <end position="70"/>
    </location>
</feature>
<evidence type="ECO:0000313" key="2">
    <source>
        <dbReference type="EMBL" id="APH13811.1"/>
    </source>
</evidence>
<keyword evidence="1" id="KW-0472">Membrane</keyword>
<feature type="transmembrane region" description="Helical" evidence="1">
    <location>
        <begin position="156"/>
        <end position="175"/>
    </location>
</feature>
<dbReference type="AlphaFoldDB" id="A0A1L3NCJ8"/>
<feature type="transmembrane region" description="Helical" evidence="1">
    <location>
        <begin position="198"/>
        <end position="219"/>
    </location>
</feature>
<name>A0A1L3NCJ8_CLOSG</name>
<dbReference type="Proteomes" id="UP000182204">
    <property type="component" value="Chromosome"/>
</dbReference>
<organism evidence="2 3">
    <name type="scientific">Clostridium sporogenes</name>
    <dbReference type="NCBI Taxonomy" id="1509"/>
    <lineage>
        <taxon>Bacteria</taxon>
        <taxon>Bacillati</taxon>
        <taxon>Bacillota</taxon>
        <taxon>Clostridia</taxon>
        <taxon>Eubacteriales</taxon>
        <taxon>Clostridiaceae</taxon>
        <taxon>Clostridium</taxon>
    </lineage>
</organism>
<proteinExistence type="predicted"/>
<reference evidence="2 3" key="1">
    <citation type="submission" date="2015-11" db="EMBL/GenBank/DDBJ databases">
        <authorList>
            <person name="Hill K.K."/>
            <person name="Shirey T.B."/>
            <person name="Raphael B."/>
            <person name="Daligault H.E."/>
            <person name="Davenport K.W."/>
            <person name="Bruce D.C."/>
            <person name="Foley B.T."/>
            <person name="Johnson S.L."/>
        </authorList>
    </citation>
    <scope>NUCLEOTIDE SEQUENCE [LARGE SCALE GENOMIC DNA]</scope>
    <source>
        <strain evidence="2 3">CDC_1632</strain>
    </source>
</reference>
<accession>A0A1L3NCJ8</accession>
<protein>
    <recommendedName>
        <fullName evidence="4">DUF4184 family protein</fullName>
    </recommendedName>
</protein>
<feature type="transmembrane region" description="Helical" evidence="1">
    <location>
        <begin position="231"/>
        <end position="248"/>
    </location>
</feature>
<dbReference type="STRING" id="413999.CBO0994"/>
<keyword evidence="1" id="KW-1133">Transmembrane helix</keyword>
<dbReference type="EMBL" id="CP013243">
    <property type="protein sequence ID" value="APH13811.1"/>
    <property type="molecule type" value="Genomic_DNA"/>
</dbReference>